<dbReference type="KEGG" id="ave:Arcve_1185"/>
<evidence type="ECO:0000313" key="7">
    <source>
        <dbReference type="EMBL" id="AEA47192.1"/>
    </source>
</evidence>
<keyword evidence="4 6" id="KW-1133">Transmembrane helix</keyword>
<dbReference type="GO" id="GO:0005886">
    <property type="term" value="C:plasma membrane"/>
    <property type="evidence" value="ECO:0007669"/>
    <property type="project" value="UniProtKB-SubCell"/>
</dbReference>
<dbReference type="EMBL" id="CP002588">
    <property type="protein sequence ID" value="AEA47192.1"/>
    <property type="molecule type" value="Genomic_DNA"/>
</dbReference>
<gene>
    <name evidence="7" type="ordered locus">Arcve_1185</name>
</gene>
<evidence type="ECO:0000313" key="8">
    <source>
        <dbReference type="Proteomes" id="UP000008136"/>
    </source>
</evidence>
<evidence type="ECO:0000256" key="1">
    <source>
        <dbReference type="ARBA" id="ARBA00004651"/>
    </source>
</evidence>
<feature type="transmembrane region" description="Helical" evidence="6">
    <location>
        <begin position="73"/>
        <end position="94"/>
    </location>
</feature>
<feature type="transmembrane region" description="Helical" evidence="6">
    <location>
        <begin position="101"/>
        <end position="119"/>
    </location>
</feature>
<evidence type="ECO:0000256" key="5">
    <source>
        <dbReference type="ARBA" id="ARBA00023136"/>
    </source>
</evidence>
<keyword evidence="5 6" id="KW-0472">Membrane</keyword>
<feature type="transmembrane region" description="Helical" evidence="6">
    <location>
        <begin position="186"/>
        <end position="203"/>
    </location>
</feature>
<dbReference type="HOGENOM" id="CLU_033541_6_0_2"/>
<dbReference type="GeneID" id="10394302"/>
<comment type="subcellular location">
    <subcellularLocation>
        <location evidence="1">Cell membrane</location>
        <topology evidence="1">Multi-pass membrane protein</topology>
    </subcellularLocation>
</comment>
<keyword evidence="2" id="KW-1003">Cell membrane</keyword>
<sequence length="488" mass="53008">MSDGEHVEVVRGVKTLWKTEDWWAVWMAFIVILLATALYFSGSTLKPLAVYPPKWSFTPEGYAKLAEHFANNAGWYLANFLFWLVMFTGSSKLLGFKPSEFVPSFVFVYIASVLIAVFSANETAHHYNLEAPLFALLVGLLISNTIKLPKWMDAGFRVEYYIKTGIVMLGATLPFTLILYAGPVAFIQATIIAVSTFLTIYTVGTKVLGMDRRFAAVLGAGGAVCGVSASIAMAAAVRAKKEHVAMGITTVIVWAIIMIFAIPLISKALVLHPGVAGAWVGTSEFADAAGFAAAAAYGSMFANLPPDAVVFGTGKTVAQVIAEAKAVGVDIDDIAVRTFTLMKVIGRDIWIGLWAFVMAIIATTRWEVEETGTKPSAMEIWWRFPKFVLGFFAASLFISILTAGVPLSEYLQHMKPLLVGPIKTMRTWTFIFTFFSIGLTTRFRELTAAGTKPWIAFSSGAIVNAILGALMSIFVLGSYWATQGWGGL</sequence>
<evidence type="ECO:0000256" key="6">
    <source>
        <dbReference type="SAM" id="Phobius"/>
    </source>
</evidence>
<feature type="transmembrane region" description="Helical" evidence="6">
    <location>
        <begin position="131"/>
        <end position="148"/>
    </location>
</feature>
<keyword evidence="3 6" id="KW-0812">Transmembrane</keyword>
<dbReference type="Proteomes" id="UP000008136">
    <property type="component" value="Chromosome"/>
</dbReference>
<dbReference type="AlphaFoldDB" id="F2KMJ5"/>
<dbReference type="PANTHER" id="PTHR30106:SF1">
    <property type="entry name" value="UPF0324 MEMBRANE PROTEIN FN0533"/>
    <property type="match status" value="1"/>
</dbReference>
<protein>
    <submittedName>
        <fullName evidence="7">Uncharacterized protein family UPF0324</fullName>
    </submittedName>
</protein>
<feature type="transmembrane region" description="Helical" evidence="6">
    <location>
        <begin position="455"/>
        <end position="481"/>
    </location>
</feature>
<reference evidence="7 8" key="1">
    <citation type="submission" date="2011-03" db="EMBL/GenBank/DDBJ databases">
        <title>The complete genome of Archaeoglobus veneficus SNP6.</title>
        <authorList>
            <consortium name="US DOE Joint Genome Institute (JGI-PGF)"/>
            <person name="Lucas S."/>
            <person name="Copeland A."/>
            <person name="Lapidus A."/>
            <person name="Bruce D."/>
            <person name="Goodwin L."/>
            <person name="Pitluck S."/>
            <person name="Kyrpides N."/>
            <person name="Mavromatis K."/>
            <person name="Pagani I."/>
            <person name="Ivanova N."/>
            <person name="Mikhailova N."/>
            <person name="Lu M."/>
            <person name="Detter J.C."/>
            <person name="Tapia R."/>
            <person name="Han C."/>
            <person name="Land M."/>
            <person name="Hauser L."/>
            <person name="Markowitz V."/>
            <person name="Cheng J.-F."/>
            <person name="Hugenholtz P."/>
            <person name="Woyke T."/>
            <person name="Wu D."/>
            <person name="Spring S."/>
            <person name="Brambilla E."/>
            <person name="Klenk H.-P."/>
            <person name="Eisen J.A."/>
        </authorList>
    </citation>
    <scope>NUCLEOTIDE SEQUENCE [LARGE SCALE GENOMIC DNA]</scope>
    <source>
        <strain>SNP6</strain>
    </source>
</reference>
<evidence type="ECO:0000256" key="3">
    <source>
        <dbReference type="ARBA" id="ARBA00022692"/>
    </source>
</evidence>
<feature type="transmembrane region" description="Helical" evidence="6">
    <location>
        <begin position="387"/>
        <end position="405"/>
    </location>
</feature>
<keyword evidence="8" id="KW-1185">Reference proteome</keyword>
<dbReference type="PANTHER" id="PTHR30106">
    <property type="entry name" value="INNER MEMBRANE PROTEIN YEIH-RELATED"/>
    <property type="match status" value="1"/>
</dbReference>
<dbReference type="InterPro" id="IPR018383">
    <property type="entry name" value="UPF0324_pro"/>
</dbReference>
<feature type="transmembrane region" description="Helical" evidence="6">
    <location>
        <begin position="215"/>
        <end position="237"/>
    </location>
</feature>
<proteinExistence type="predicted"/>
<feature type="transmembrane region" description="Helical" evidence="6">
    <location>
        <begin position="160"/>
        <end position="180"/>
    </location>
</feature>
<evidence type="ECO:0000256" key="4">
    <source>
        <dbReference type="ARBA" id="ARBA00022989"/>
    </source>
</evidence>
<name>F2KMJ5_ARCVS</name>
<feature type="transmembrane region" description="Helical" evidence="6">
    <location>
        <begin position="425"/>
        <end position="443"/>
    </location>
</feature>
<dbReference type="OrthoDB" id="26684at2157"/>
<feature type="transmembrane region" description="Helical" evidence="6">
    <location>
        <begin position="349"/>
        <end position="366"/>
    </location>
</feature>
<dbReference type="Pfam" id="PF03601">
    <property type="entry name" value="Cons_hypoth698"/>
    <property type="match status" value="2"/>
</dbReference>
<organism evidence="7 8">
    <name type="scientific">Archaeoglobus veneficus (strain DSM 11195 / SNP6)</name>
    <dbReference type="NCBI Taxonomy" id="693661"/>
    <lineage>
        <taxon>Archaea</taxon>
        <taxon>Methanobacteriati</taxon>
        <taxon>Methanobacteriota</taxon>
        <taxon>Archaeoglobi</taxon>
        <taxon>Archaeoglobales</taxon>
        <taxon>Archaeoglobaceae</taxon>
        <taxon>Archaeoglobus</taxon>
    </lineage>
</organism>
<dbReference type="STRING" id="693661.Arcve_1185"/>
<evidence type="ECO:0000256" key="2">
    <source>
        <dbReference type="ARBA" id="ARBA00022475"/>
    </source>
</evidence>
<feature type="transmembrane region" description="Helical" evidence="6">
    <location>
        <begin position="243"/>
        <end position="265"/>
    </location>
</feature>
<accession>F2KMJ5</accession>
<feature type="transmembrane region" description="Helical" evidence="6">
    <location>
        <begin position="21"/>
        <end position="40"/>
    </location>
</feature>
<dbReference type="RefSeq" id="WP_013683855.1">
    <property type="nucleotide sequence ID" value="NC_015320.1"/>
</dbReference>
<dbReference type="eggNOG" id="arCOG03874">
    <property type="taxonomic scope" value="Archaea"/>
</dbReference>